<dbReference type="Proteomes" id="UP001177592">
    <property type="component" value="Plasmid paNv_CAN15"/>
</dbReference>
<evidence type="ECO:0008006" key="3">
    <source>
        <dbReference type="Google" id="ProtNLM"/>
    </source>
</evidence>
<keyword evidence="2" id="KW-1185">Reference proteome</keyword>
<evidence type="ECO:0000313" key="2">
    <source>
        <dbReference type="Proteomes" id="UP001177592"/>
    </source>
</evidence>
<dbReference type="EMBL" id="CP123538">
    <property type="protein sequence ID" value="WGM09180.1"/>
    <property type="molecule type" value="Genomic_DNA"/>
</dbReference>
<name>A0ABY8NXV5_9GAMM</name>
<keyword evidence="1" id="KW-0614">Plasmid</keyword>
<evidence type="ECO:0000313" key="1">
    <source>
        <dbReference type="EMBL" id="WGM09180.1"/>
    </source>
</evidence>
<protein>
    <recommendedName>
        <fullName evidence="3">Phage protein</fullName>
    </recommendedName>
</protein>
<sequence>MLKTVSLAEGDKVNLETEYNIFGKIKKFTEEDNEICEQKAESIYQSLLDTEIANFFSNQSDSDEWLLAIQITDSFQNSLYELSANLAKIKHAKEFLPEYYEYEAA</sequence>
<dbReference type="RefSeq" id="WP_280632703.1">
    <property type="nucleotide sequence ID" value="NZ_CP123538.1"/>
</dbReference>
<accession>A0ABY8NXV5</accession>
<gene>
    <name evidence="1" type="ORF">QE258_27915</name>
</gene>
<proteinExistence type="predicted"/>
<geneLocation type="plasmid" evidence="1 2">
    <name>paNv_CAN15</name>
</geneLocation>
<organism evidence="1 2">
    <name type="scientific">Arsenophonus nasoniae</name>
    <name type="common">son-killer infecting Nasonia vitripennis</name>
    <dbReference type="NCBI Taxonomy" id="638"/>
    <lineage>
        <taxon>Bacteria</taxon>
        <taxon>Pseudomonadati</taxon>
        <taxon>Pseudomonadota</taxon>
        <taxon>Gammaproteobacteria</taxon>
        <taxon>Enterobacterales</taxon>
        <taxon>Morganellaceae</taxon>
        <taxon>Arsenophonus</taxon>
    </lineage>
</organism>
<reference evidence="1" key="1">
    <citation type="submission" date="2023-04" db="EMBL/GenBank/DDBJ databases">
        <title>Genome dynamics across the evolutionary transition to endosymbiosis.</title>
        <authorList>
            <person name="Siozios S."/>
            <person name="Nadal-Jimenez P."/>
            <person name="Azagi T."/>
            <person name="Sprong H."/>
            <person name="Frost C.L."/>
            <person name="Parratt S.R."/>
            <person name="Taylor G."/>
            <person name="Brettell L."/>
            <person name="Lew K.C."/>
            <person name="Croft L."/>
            <person name="King K.C."/>
            <person name="Brockhurst M.A."/>
            <person name="Hypsa V."/>
            <person name="Novakova E."/>
            <person name="Darby A.C."/>
            <person name="Hurst G.D.D."/>
        </authorList>
    </citation>
    <scope>NUCLEOTIDE SEQUENCE</scope>
    <source>
        <strain evidence="1">ANv_CAN</strain>
        <plasmid evidence="1">paNv_CAN15</plasmid>
    </source>
</reference>